<feature type="transmembrane region" description="Helical" evidence="15">
    <location>
        <begin position="395"/>
        <end position="416"/>
    </location>
</feature>
<gene>
    <name evidence="17" type="ORF">P4O66_006465</name>
</gene>
<keyword evidence="9 15" id="KW-1015">Disulfide bond</keyword>
<evidence type="ECO:0000256" key="7">
    <source>
        <dbReference type="ARBA" id="ARBA00023136"/>
    </source>
</evidence>
<dbReference type="Gene3D" id="1.20.1070.10">
    <property type="entry name" value="Rhodopsin 7-helix transmembrane proteins"/>
    <property type="match status" value="1"/>
</dbReference>
<comment type="subcellular location">
    <subcellularLocation>
        <location evidence="1 15">Cell membrane</location>
        <topology evidence="1 15">Multi-pass membrane protein</topology>
    </subcellularLocation>
</comment>
<evidence type="ECO:0000256" key="1">
    <source>
        <dbReference type="ARBA" id="ARBA00004651"/>
    </source>
</evidence>
<dbReference type="PANTHER" id="PTHR24246">
    <property type="entry name" value="OLFACTORY RECEPTOR AND ADENOSINE RECEPTOR"/>
    <property type="match status" value="1"/>
</dbReference>
<dbReference type="InterPro" id="IPR000276">
    <property type="entry name" value="GPCR_Rhodpsn"/>
</dbReference>
<dbReference type="SMART" id="SM01381">
    <property type="entry name" value="7TM_GPCR_Srsx"/>
    <property type="match status" value="1"/>
</dbReference>
<evidence type="ECO:0000256" key="10">
    <source>
        <dbReference type="ARBA" id="ARBA00023170"/>
    </source>
</evidence>
<protein>
    <recommendedName>
        <fullName evidence="2 15">Adenosine receptor A1</fullName>
    </recommendedName>
</protein>
<keyword evidence="13" id="KW-0449">Lipoprotein</keyword>
<sequence length="462" mass="52257">MEALLPRLYPHGHRLDWACLQRERGRRDENVGKRISRAREGEEKEKAADFVYTRRRTCARRMALSGNSTQPSPPQNGSAVSGPTCATVACFPQKAGEALRLPILALAIRQQPLHPRRAPLKKSKGYSTVAFVDFARMTNDPPALYLGMEALIALSSVIGNVMVVWAVRMNRSLQDTTFYFIVSLASADIAVGALVIPLAITISIGLKTYFYSCLLVACTVLVLTQSSILALLAIAIDRYLRVKIPLSYKRLVTPKRAGTAVVICWTVAFVVGLTPMLGWNNLDKLKGANRSSLITCEFETVISMEYMVYFNFFGWVLPPLVFMLLIYAEIFYMIHKQLNRKVTTSQADPRRYYGKELKLAKSLALVLFLFAVSWLPLHVLNCVTLFCPEAEKMNLIYVAILLSHGNSAVNPVVYAFRIKKFRSAFLKIWEQYVCCRGGWRQADRDAQRRDCKERRLRHNFDL</sequence>
<dbReference type="GO" id="GO:0045202">
    <property type="term" value="C:synapse"/>
    <property type="evidence" value="ECO:0007669"/>
    <property type="project" value="TreeGrafter"/>
</dbReference>
<evidence type="ECO:0000256" key="13">
    <source>
        <dbReference type="ARBA" id="ARBA00023288"/>
    </source>
</evidence>
<dbReference type="GO" id="GO:0030425">
    <property type="term" value="C:dendrite"/>
    <property type="evidence" value="ECO:0007669"/>
    <property type="project" value="TreeGrafter"/>
</dbReference>
<evidence type="ECO:0000256" key="3">
    <source>
        <dbReference type="ARBA" id="ARBA00022475"/>
    </source>
</evidence>
<comment type="function">
    <text evidence="14 15">Receptor for adenosine. The activity of this receptor is mediated by G proteins which inhibit adenylyl cyclase.</text>
</comment>
<dbReference type="GO" id="GO:0001609">
    <property type="term" value="F:G protein-coupled adenosine receptor activity"/>
    <property type="evidence" value="ECO:0007669"/>
    <property type="project" value="UniProtKB-UniRule"/>
</dbReference>
<proteinExistence type="inferred from homology"/>
<dbReference type="Pfam" id="PF00001">
    <property type="entry name" value="7tm_1"/>
    <property type="match status" value="1"/>
</dbReference>
<keyword evidence="6 15" id="KW-0297">G-protein coupled receptor</keyword>
<evidence type="ECO:0000256" key="9">
    <source>
        <dbReference type="ARBA" id="ARBA00023157"/>
    </source>
</evidence>
<feature type="transmembrane region" description="Helical" evidence="15">
    <location>
        <begin position="359"/>
        <end position="375"/>
    </location>
</feature>
<feature type="transmembrane region" description="Helical" evidence="15">
    <location>
        <begin position="257"/>
        <end position="277"/>
    </location>
</feature>
<comment type="caution">
    <text evidence="17">The sequence shown here is derived from an EMBL/GenBank/DDBJ whole genome shotgun (WGS) entry which is preliminary data.</text>
</comment>
<keyword evidence="3 15" id="KW-1003">Cell membrane</keyword>
<dbReference type="AlphaFoldDB" id="A0AAD8ZIA8"/>
<dbReference type="GO" id="GO:0005886">
    <property type="term" value="C:plasma membrane"/>
    <property type="evidence" value="ECO:0007669"/>
    <property type="project" value="UniProtKB-SubCell"/>
</dbReference>
<dbReference type="CDD" id="cd15071">
    <property type="entry name" value="7tmA_Adenosine_R_A1"/>
    <property type="match status" value="1"/>
</dbReference>
<evidence type="ECO:0000256" key="6">
    <source>
        <dbReference type="ARBA" id="ARBA00023040"/>
    </source>
</evidence>
<keyword evidence="8" id="KW-0564">Palmitate</keyword>
<dbReference type="FunFam" id="1.20.1070.10:FF:000061">
    <property type="entry name" value="Adenosine receptor A2"/>
    <property type="match status" value="1"/>
</dbReference>
<dbReference type="PANTHER" id="PTHR24246:SF1">
    <property type="entry name" value="ADENOSINE RECEPTOR A1"/>
    <property type="match status" value="1"/>
</dbReference>
<evidence type="ECO:0000313" key="18">
    <source>
        <dbReference type="Proteomes" id="UP001239994"/>
    </source>
</evidence>
<evidence type="ECO:0000256" key="12">
    <source>
        <dbReference type="ARBA" id="ARBA00023224"/>
    </source>
</evidence>
<feature type="domain" description="G-protein coupled receptors family 1 profile" evidence="16">
    <location>
        <begin position="159"/>
        <end position="414"/>
    </location>
</feature>
<evidence type="ECO:0000256" key="4">
    <source>
        <dbReference type="ARBA" id="ARBA00022692"/>
    </source>
</evidence>
<keyword evidence="7 15" id="KW-0472">Membrane</keyword>
<dbReference type="Proteomes" id="UP001239994">
    <property type="component" value="Unassembled WGS sequence"/>
</dbReference>
<dbReference type="PRINTS" id="PR00424">
    <property type="entry name" value="ADENOSINER"/>
</dbReference>
<keyword evidence="12 15" id="KW-0807">Transducer</keyword>
<keyword evidence="11 15" id="KW-0325">Glycoprotein</keyword>
<comment type="similarity">
    <text evidence="15">Belongs to the G-protein coupled receptor 1 family.</text>
</comment>
<dbReference type="PROSITE" id="PS50262">
    <property type="entry name" value="G_PROTEIN_RECEP_F1_2"/>
    <property type="match status" value="1"/>
</dbReference>
<dbReference type="EMBL" id="JAROKS010000011">
    <property type="protein sequence ID" value="KAK1799949.1"/>
    <property type="molecule type" value="Genomic_DNA"/>
</dbReference>
<name>A0AAD8ZIA8_9TELE</name>
<dbReference type="PRINTS" id="PR00237">
    <property type="entry name" value="GPCRRHODOPSN"/>
</dbReference>
<feature type="transmembrane region" description="Helical" evidence="15">
    <location>
        <begin position="312"/>
        <end position="334"/>
    </location>
</feature>
<evidence type="ECO:0000259" key="16">
    <source>
        <dbReference type="PROSITE" id="PS50262"/>
    </source>
</evidence>
<organism evidence="17 18">
    <name type="scientific">Electrophorus voltai</name>
    <dbReference type="NCBI Taxonomy" id="2609070"/>
    <lineage>
        <taxon>Eukaryota</taxon>
        <taxon>Metazoa</taxon>
        <taxon>Chordata</taxon>
        <taxon>Craniata</taxon>
        <taxon>Vertebrata</taxon>
        <taxon>Euteleostomi</taxon>
        <taxon>Actinopterygii</taxon>
        <taxon>Neopterygii</taxon>
        <taxon>Teleostei</taxon>
        <taxon>Ostariophysi</taxon>
        <taxon>Gymnotiformes</taxon>
        <taxon>Gymnotoidei</taxon>
        <taxon>Gymnotidae</taxon>
        <taxon>Electrophorus</taxon>
    </lineage>
</organism>
<evidence type="ECO:0000256" key="8">
    <source>
        <dbReference type="ARBA" id="ARBA00023139"/>
    </source>
</evidence>
<dbReference type="PRINTS" id="PR00552">
    <property type="entry name" value="ADENOSINEA1R"/>
</dbReference>
<evidence type="ECO:0000256" key="2">
    <source>
        <dbReference type="ARBA" id="ARBA00021736"/>
    </source>
</evidence>
<keyword evidence="10 15" id="KW-0675">Receptor</keyword>
<evidence type="ECO:0000313" key="17">
    <source>
        <dbReference type="EMBL" id="KAK1799949.1"/>
    </source>
</evidence>
<evidence type="ECO:0000256" key="11">
    <source>
        <dbReference type="ARBA" id="ARBA00023180"/>
    </source>
</evidence>
<feature type="transmembrane region" description="Helical" evidence="15">
    <location>
        <begin position="209"/>
        <end position="236"/>
    </location>
</feature>
<feature type="transmembrane region" description="Helical" evidence="15">
    <location>
        <begin position="143"/>
        <end position="166"/>
    </location>
</feature>
<keyword evidence="18" id="KW-1185">Reference proteome</keyword>
<evidence type="ECO:0000256" key="14">
    <source>
        <dbReference type="ARBA" id="ARBA00025048"/>
    </source>
</evidence>
<evidence type="ECO:0000256" key="5">
    <source>
        <dbReference type="ARBA" id="ARBA00022989"/>
    </source>
</evidence>
<dbReference type="PROSITE" id="PS00237">
    <property type="entry name" value="G_PROTEIN_RECEP_F1_1"/>
    <property type="match status" value="1"/>
</dbReference>
<dbReference type="InterPro" id="IPR001634">
    <property type="entry name" value="Adenosn_rcpt"/>
</dbReference>
<dbReference type="InterPro" id="IPR001068">
    <property type="entry name" value="Adeno_A1_rcpt"/>
</dbReference>
<keyword evidence="5 15" id="KW-1133">Transmembrane helix</keyword>
<dbReference type="InterPro" id="IPR017452">
    <property type="entry name" value="GPCR_Rhodpsn_7TM"/>
</dbReference>
<accession>A0AAD8ZIA8</accession>
<keyword evidence="4 15" id="KW-0812">Transmembrane</keyword>
<reference evidence="17" key="1">
    <citation type="submission" date="2023-03" db="EMBL/GenBank/DDBJ databases">
        <title>Electrophorus voltai genome.</title>
        <authorList>
            <person name="Bian C."/>
        </authorList>
    </citation>
    <scope>NUCLEOTIDE SEQUENCE</scope>
    <source>
        <strain evidence="17">CB-2022</strain>
        <tissue evidence="17">Muscle</tissue>
    </source>
</reference>
<dbReference type="SUPFAM" id="SSF81321">
    <property type="entry name" value="Family A G protein-coupled receptor-like"/>
    <property type="match status" value="1"/>
</dbReference>
<feature type="transmembrane region" description="Helical" evidence="15">
    <location>
        <begin position="178"/>
        <end position="203"/>
    </location>
</feature>
<evidence type="ECO:0000256" key="15">
    <source>
        <dbReference type="RuleBase" id="RU201114"/>
    </source>
</evidence>